<evidence type="ECO:0000313" key="2">
    <source>
        <dbReference type="EMBL" id="CRY93946.1"/>
    </source>
</evidence>
<reference evidence="2" key="2">
    <citation type="submission" date="2015-07" db="EMBL/GenBank/DDBJ databases">
        <title>Plasmids, circular viruses and viroids from rat gut.</title>
        <authorList>
            <person name="Jorgensen T.J."/>
            <person name="Hansen M.A."/>
            <person name="Xu Z."/>
            <person name="Tabak M.A."/>
            <person name="Sorensen S.J."/>
            <person name="Hansen L.H."/>
        </authorList>
    </citation>
    <scope>NUCLEOTIDE SEQUENCE</scope>
    <source>
        <strain evidence="2">RGRH0113</strain>
    </source>
</reference>
<dbReference type="InterPro" id="IPR018873">
    <property type="entry name" value="KilA-N_DNA-bd_domain"/>
</dbReference>
<reference evidence="2" key="1">
    <citation type="submission" date="2015-06" db="EMBL/GenBank/DDBJ databases">
        <authorList>
            <person name="Joergensen T."/>
        </authorList>
    </citation>
    <scope>NUCLEOTIDE SEQUENCE</scope>
    <source>
        <strain evidence="2">RGRH0113</strain>
    </source>
</reference>
<feature type="domain" description="KilA-N DNA-binding" evidence="1">
    <location>
        <begin position="9"/>
        <end position="92"/>
    </location>
</feature>
<dbReference type="AlphaFoldDB" id="A0A0H5PW18"/>
<protein>
    <recommendedName>
        <fullName evidence="1">KilA-N DNA-binding domain-containing protein</fullName>
    </recommendedName>
</protein>
<accession>A0A0H5PW18</accession>
<dbReference type="EMBL" id="LN852803">
    <property type="protein sequence ID" value="CRY93946.1"/>
    <property type="molecule type" value="Genomic_DNA"/>
</dbReference>
<name>A0A0H5PW18_9ZZZZ</name>
<organism evidence="2">
    <name type="scientific">uncultured prokaryote</name>
    <dbReference type="NCBI Taxonomy" id="198431"/>
    <lineage>
        <taxon>unclassified sequences</taxon>
        <taxon>environmental samples</taxon>
    </lineage>
</organism>
<evidence type="ECO:0000259" key="1">
    <source>
        <dbReference type="Pfam" id="PF10543"/>
    </source>
</evidence>
<sequence length="189" mass="22211">MYEVLINPIEQGEQRVLTTAQLAEYYETTTKVISDNFNNNIKRYTEGKHFYRLTGEDLKAFKNSSENFGIVDKRTPLLYLWTEKGALLHAKSLNTDKAWEVYDFLVDTYFRARKQDNIYFDLLQRQTELESRLNQLESNIGSRIKNFESDLKEKGIIAMETFETLDGRCRLEIGLKVPHKQKKAGRKRD</sequence>
<dbReference type="Pfam" id="PF10543">
    <property type="entry name" value="ORF6N"/>
    <property type="match status" value="1"/>
</dbReference>
<proteinExistence type="predicted"/>